<reference evidence="1 2" key="1">
    <citation type="journal article" date="2011" name="J. Bacteriol.">
        <title>Genome sequence of Brevibacillus laterosporus LMG 15441, a pathogen of invertebrates.</title>
        <authorList>
            <person name="Djukic M."/>
            <person name="Poehlein A."/>
            <person name="Thurmer A."/>
            <person name="Daniel R."/>
        </authorList>
    </citation>
    <scope>NUCLEOTIDE SEQUENCE [LARGE SCALE GENOMIC DNA]</scope>
    <source>
        <strain evidence="1 2">LMG 15441</strain>
    </source>
</reference>
<dbReference type="EMBL" id="CP007806">
    <property type="protein sequence ID" value="AIG28479.1"/>
    <property type="molecule type" value="Genomic_DNA"/>
</dbReference>
<dbReference type="KEGG" id="blr:BRLA_c042040"/>
<evidence type="ECO:0000313" key="1">
    <source>
        <dbReference type="EMBL" id="AIG28479.1"/>
    </source>
</evidence>
<dbReference type="HOGENOM" id="CLU_1861379_0_0_9"/>
<sequence>MFGFGNKQRKLMTYDVLLVKTKDGRGRDFFQVAFHSSQAADIMSMITKLEKSKYNSTEYLGELGDFKIITHYEGVESINIHDTVDPDSTPIQIQDFANMMLRRFEMLQEAGKLEETEELAFFMGELTMLRDESFTSL</sequence>
<organism evidence="1 2">
    <name type="scientific">Brevibacillus laterosporus LMG 15441</name>
    <dbReference type="NCBI Taxonomy" id="1042163"/>
    <lineage>
        <taxon>Bacteria</taxon>
        <taxon>Bacillati</taxon>
        <taxon>Bacillota</taxon>
        <taxon>Bacilli</taxon>
        <taxon>Bacillales</taxon>
        <taxon>Paenibacillaceae</taxon>
        <taxon>Brevibacillus</taxon>
    </lineage>
</organism>
<dbReference type="STRING" id="1042163.BRLA_c042040"/>
<dbReference type="eggNOG" id="ENOG502ZS60">
    <property type="taxonomic scope" value="Bacteria"/>
</dbReference>
<dbReference type="AlphaFoldDB" id="A0A075R9C5"/>
<proteinExistence type="predicted"/>
<keyword evidence="2" id="KW-1185">Reference proteome</keyword>
<accession>A0A075R9C5</accession>
<dbReference type="Proteomes" id="UP000005850">
    <property type="component" value="Chromosome"/>
</dbReference>
<evidence type="ECO:0000313" key="2">
    <source>
        <dbReference type="Proteomes" id="UP000005850"/>
    </source>
</evidence>
<name>A0A075R9C5_BRELA</name>
<gene>
    <name evidence="1" type="ORF">BRLA_c042040</name>
</gene>
<dbReference type="RefSeq" id="WP_003334513.1">
    <property type="nucleotide sequence ID" value="NZ_CP007806.1"/>
</dbReference>
<protein>
    <submittedName>
        <fullName evidence="1">Uncharacterized protein</fullName>
    </submittedName>
</protein>